<feature type="domain" description="AAA" evidence="9">
    <location>
        <begin position="33"/>
        <end position="162"/>
    </location>
</feature>
<dbReference type="NCBIfam" id="TIGR01007">
    <property type="entry name" value="eps_fam"/>
    <property type="match status" value="1"/>
</dbReference>
<comment type="similarity">
    <text evidence="1">Belongs to the CpsD/CapB family.</text>
</comment>
<keyword evidence="6" id="KW-0067">ATP-binding</keyword>
<dbReference type="eggNOG" id="COG0489">
    <property type="taxonomic scope" value="Bacteria"/>
</dbReference>
<keyword evidence="4" id="KW-0547">Nucleotide-binding</keyword>
<dbReference type="PATRIC" id="fig|545697.3.peg.379"/>
<dbReference type="InterPro" id="IPR005702">
    <property type="entry name" value="Wzc-like_C"/>
</dbReference>
<evidence type="ECO:0000256" key="2">
    <source>
        <dbReference type="ARBA" id="ARBA00011903"/>
    </source>
</evidence>
<dbReference type="HOGENOM" id="CLU_052027_2_1_9"/>
<dbReference type="GO" id="GO:0005524">
    <property type="term" value="F:ATP binding"/>
    <property type="evidence" value="ECO:0007669"/>
    <property type="project" value="UniProtKB-KW"/>
</dbReference>
<dbReference type="InterPro" id="IPR050445">
    <property type="entry name" value="Bact_polysacc_biosynth/exp"/>
</dbReference>
<evidence type="ECO:0000256" key="1">
    <source>
        <dbReference type="ARBA" id="ARBA00007316"/>
    </source>
</evidence>
<evidence type="ECO:0000259" key="9">
    <source>
        <dbReference type="Pfam" id="PF13614"/>
    </source>
</evidence>
<keyword evidence="11" id="KW-1185">Reference proteome</keyword>
<dbReference type="GO" id="GO:0004715">
    <property type="term" value="F:non-membrane spanning protein tyrosine kinase activity"/>
    <property type="evidence" value="ECO:0007669"/>
    <property type="project" value="UniProtKB-EC"/>
</dbReference>
<proteinExistence type="inferred from homology"/>
<evidence type="ECO:0000256" key="7">
    <source>
        <dbReference type="ARBA" id="ARBA00023137"/>
    </source>
</evidence>
<comment type="catalytic activity">
    <reaction evidence="8">
        <text>L-tyrosyl-[protein] + ATP = O-phospho-L-tyrosyl-[protein] + ADP + H(+)</text>
        <dbReference type="Rhea" id="RHEA:10596"/>
        <dbReference type="Rhea" id="RHEA-COMP:10136"/>
        <dbReference type="Rhea" id="RHEA-COMP:20101"/>
        <dbReference type="ChEBI" id="CHEBI:15378"/>
        <dbReference type="ChEBI" id="CHEBI:30616"/>
        <dbReference type="ChEBI" id="CHEBI:46858"/>
        <dbReference type="ChEBI" id="CHEBI:61978"/>
        <dbReference type="ChEBI" id="CHEBI:456216"/>
        <dbReference type="EC" id="2.7.10.2"/>
    </reaction>
</comment>
<accession>L1QN79</accession>
<keyword evidence="3" id="KW-0808">Transferase</keyword>
<dbReference type="EMBL" id="AMEZ01000013">
    <property type="protein sequence ID" value="EKY29027.1"/>
    <property type="molecule type" value="Genomic_DNA"/>
</dbReference>
<dbReference type="Proteomes" id="UP000010420">
    <property type="component" value="Unassembled WGS sequence"/>
</dbReference>
<reference evidence="10 11" key="1">
    <citation type="submission" date="2012-05" db="EMBL/GenBank/DDBJ databases">
        <authorList>
            <person name="Weinstock G."/>
            <person name="Sodergren E."/>
            <person name="Lobos E.A."/>
            <person name="Fulton L."/>
            <person name="Fulton R."/>
            <person name="Courtney L."/>
            <person name="Fronick C."/>
            <person name="O'Laughlin M."/>
            <person name="Godfrey J."/>
            <person name="Wilson R.M."/>
            <person name="Miner T."/>
            <person name="Farmer C."/>
            <person name="Delehaunty K."/>
            <person name="Cordes M."/>
            <person name="Minx P."/>
            <person name="Tomlinson C."/>
            <person name="Chen J."/>
            <person name="Wollam A."/>
            <person name="Pepin K.H."/>
            <person name="Bhonagiri V."/>
            <person name="Zhang X."/>
            <person name="Suruliraj S."/>
            <person name="Warren W."/>
            <person name="Mitreva M."/>
            <person name="Mardis E.R."/>
            <person name="Wilson R.K."/>
        </authorList>
    </citation>
    <scope>NUCLEOTIDE SEQUENCE [LARGE SCALE GENOMIC DNA]</scope>
    <source>
        <strain evidence="10 11">DSM 1785</strain>
    </source>
</reference>
<dbReference type="OrthoDB" id="9794577at2"/>
<evidence type="ECO:0000256" key="6">
    <source>
        <dbReference type="ARBA" id="ARBA00022840"/>
    </source>
</evidence>
<keyword evidence="5" id="KW-0418">Kinase</keyword>
<dbReference type="RefSeq" id="WP_005210413.1">
    <property type="nucleotide sequence ID" value="NZ_KB291607.1"/>
</dbReference>
<keyword evidence="7" id="KW-0829">Tyrosine-protein kinase</keyword>
<dbReference type="InterPro" id="IPR025669">
    <property type="entry name" value="AAA_dom"/>
</dbReference>
<evidence type="ECO:0000256" key="5">
    <source>
        <dbReference type="ARBA" id="ARBA00022777"/>
    </source>
</evidence>
<gene>
    <name evidence="10" type="ORF">HMPREF0216_00386</name>
</gene>
<organism evidence="10 11">
    <name type="scientific">Clostridium celatum DSM 1785</name>
    <dbReference type="NCBI Taxonomy" id="545697"/>
    <lineage>
        <taxon>Bacteria</taxon>
        <taxon>Bacillati</taxon>
        <taxon>Bacillota</taxon>
        <taxon>Clostridia</taxon>
        <taxon>Eubacteriales</taxon>
        <taxon>Clostridiaceae</taxon>
        <taxon>Clostridium</taxon>
    </lineage>
</organism>
<dbReference type="PANTHER" id="PTHR32309">
    <property type="entry name" value="TYROSINE-PROTEIN KINASE"/>
    <property type="match status" value="1"/>
</dbReference>
<evidence type="ECO:0000313" key="10">
    <source>
        <dbReference type="EMBL" id="EKY29027.1"/>
    </source>
</evidence>
<dbReference type="AlphaFoldDB" id="L1QN79"/>
<sequence length="217" mass="23709">MLTVKENPKSLLAEAYRGLRTSLEYSSVDKKLKTLVVTSSNPGEGKSTVSGNLAFVLAQGGKKVIIVDADLRKPTIHKKFRVANTAGLTDCLIGKKKVNEVVNKIEDNVHIITAGQKTPNPAEMVSSKAMEDLIAALKDVYDYVIIDTPPVRNINDGVVLSAKVDGTILVVRAGVTKSVDIVKGYKELEKVKSNVVGTVLNAVENKKDSYYYYYYED</sequence>
<dbReference type="PANTHER" id="PTHR32309:SF13">
    <property type="entry name" value="FERRIC ENTEROBACTIN TRANSPORT PROTEIN FEPE"/>
    <property type="match status" value="1"/>
</dbReference>
<dbReference type="CDD" id="cd05387">
    <property type="entry name" value="BY-kinase"/>
    <property type="match status" value="1"/>
</dbReference>
<evidence type="ECO:0000256" key="8">
    <source>
        <dbReference type="ARBA" id="ARBA00051245"/>
    </source>
</evidence>
<evidence type="ECO:0000256" key="4">
    <source>
        <dbReference type="ARBA" id="ARBA00022741"/>
    </source>
</evidence>
<dbReference type="STRING" id="545697.HMPREF0216_00386"/>
<dbReference type="Gene3D" id="3.40.50.300">
    <property type="entry name" value="P-loop containing nucleotide triphosphate hydrolases"/>
    <property type="match status" value="1"/>
</dbReference>
<dbReference type="EC" id="2.7.10.2" evidence="2"/>
<comment type="caution">
    <text evidence="10">The sequence shown here is derived from an EMBL/GenBank/DDBJ whole genome shotgun (WGS) entry which is preliminary data.</text>
</comment>
<dbReference type="FunFam" id="3.40.50.300:FF:000527">
    <property type="entry name" value="Tyrosine-protein kinase etk"/>
    <property type="match status" value="1"/>
</dbReference>
<evidence type="ECO:0000256" key="3">
    <source>
        <dbReference type="ARBA" id="ARBA00022679"/>
    </source>
</evidence>
<evidence type="ECO:0000313" key="11">
    <source>
        <dbReference type="Proteomes" id="UP000010420"/>
    </source>
</evidence>
<dbReference type="GO" id="GO:0005886">
    <property type="term" value="C:plasma membrane"/>
    <property type="evidence" value="ECO:0007669"/>
    <property type="project" value="TreeGrafter"/>
</dbReference>
<dbReference type="Pfam" id="PF13614">
    <property type="entry name" value="AAA_31"/>
    <property type="match status" value="1"/>
</dbReference>
<dbReference type="SUPFAM" id="SSF52540">
    <property type="entry name" value="P-loop containing nucleoside triphosphate hydrolases"/>
    <property type="match status" value="1"/>
</dbReference>
<dbReference type="GO" id="GO:0042802">
    <property type="term" value="F:identical protein binding"/>
    <property type="evidence" value="ECO:0007669"/>
    <property type="project" value="UniProtKB-ARBA"/>
</dbReference>
<protein>
    <recommendedName>
        <fullName evidence="2">non-specific protein-tyrosine kinase</fullName>
        <ecNumber evidence="2">2.7.10.2</ecNumber>
    </recommendedName>
</protein>
<dbReference type="InterPro" id="IPR027417">
    <property type="entry name" value="P-loop_NTPase"/>
</dbReference>
<name>L1QN79_9CLOT</name>